<comment type="caution">
    <text evidence="1">The sequence shown here is derived from an EMBL/GenBank/DDBJ whole genome shotgun (WGS) entry which is preliminary data.</text>
</comment>
<accession>A0ACB8HLX8</accession>
<dbReference type="EMBL" id="CM038913">
    <property type="protein sequence ID" value="KAH9557198.1"/>
    <property type="molecule type" value="Genomic_DNA"/>
</dbReference>
<sequence>MAMETSYSHDGYECVLCKSTRDPDNSPVGWIALVQRYSLPSMVLSRGKLVDNFDDVEAFVNHPSQRGLEGLEDQESKQLTTIMYDTEKHVYGVGGIDQQAPEHVQCCGHQMHLSCFQDYHNSLVKCHLSGTGYPGRDLVDLDRCEFLCPTCRRLANVILPHVEQESQEPRDFQAALKSITNSITFFTSQTLLVRSNFATFKGDTTSCQVLWEVLALNIVHCELVTREEGPLKVDFASSSSSSTVQPKDQQTWGGRSAHWIALQELGKLAMFISEVPHAEKGGWRENLKNKAMKCFSENRQLETIIPARDTKELEKDELGKKKETAENFLLIERMRQSDRPSPIKKKKKSEGGGEMNISESPTKLPLMLPAIFWGQETHVSSSKVDVQEDVKDMEHPTDWISDICDNEILAADPFKLLVVLLITYPGPPVSSVILLMVEFAYVIAVAQASTALREAGGSQNLSPSIQMACLPFLRRAALLVQIITGKDLDGLWDGPGRKVMDAGYLMTELHLPDPDCLEAYSFEMRREHLQWRQRSPKLYKVPQKEVLHRLPRVYQELLAKYIHGKEQCTLCKQLPKEPAICLICGDLLCYSEELCRKQGNENRMCHAKNDSEESGDGIRIFFLLRSTQLVLIRGKRVFTGISIYLDHHGEEDLYLRRSQLLYLNDVRMNEVRRLWLTAGFDYYSYILHHSQIGRKSFGYPR</sequence>
<gene>
    <name evidence="1" type="ORF">CY35_07G072500</name>
</gene>
<name>A0ACB8HLX8_9BRYO</name>
<keyword evidence="2" id="KW-1185">Reference proteome</keyword>
<evidence type="ECO:0000313" key="2">
    <source>
        <dbReference type="Proteomes" id="UP000828922"/>
    </source>
</evidence>
<dbReference type="Proteomes" id="UP000828922">
    <property type="component" value="Linkage Group LG07"/>
</dbReference>
<evidence type="ECO:0000313" key="1">
    <source>
        <dbReference type="EMBL" id="KAH9557198.1"/>
    </source>
</evidence>
<proteinExistence type="predicted"/>
<protein>
    <submittedName>
        <fullName evidence="1">Uncharacterized protein</fullName>
    </submittedName>
</protein>
<organism evidence="1 2">
    <name type="scientific">Sphagnum magellanicum</name>
    <dbReference type="NCBI Taxonomy" id="128215"/>
    <lineage>
        <taxon>Eukaryota</taxon>
        <taxon>Viridiplantae</taxon>
        <taxon>Streptophyta</taxon>
        <taxon>Embryophyta</taxon>
        <taxon>Bryophyta</taxon>
        <taxon>Sphagnophytina</taxon>
        <taxon>Sphagnopsida</taxon>
        <taxon>Sphagnales</taxon>
        <taxon>Sphagnaceae</taxon>
        <taxon>Sphagnum</taxon>
    </lineage>
</organism>
<reference evidence="2" key="1">
    <citation type="journal article" date="2022" name="New Phytol.">
        <title>Phylogenomic structure and speciation in an emerging model: the Sphagnum magellanicum complex (Bryophyta).</title>
        <authorList>
            <person name="Shaw A.J."/>
            <person name="Piatkowski B."/>
            <person name="Duffy A.M."/>
            <person name="Aguero B."/>
            <person name="Imwattana K."/>
            <person name="Nieto-Lugilde M."/>
            <person name="Healey A."/>
            <person name="Weston D.J."/>
            <person name="Patel M.N."/>
            <person name="Schmutz J."/>
            <person name="Grimwood J."/>
            <person name="Yavitt J.B."/>
            <person name="Hassel K."/>
            <person name="Stenoien H.K."/>
            <person name="Flatberg K.I."/>
            <person name="Bickford C.P."/>
            <person name="Hicks K.A."/>
        </authorList>
    </citation>
    <scope>NUCLEOTIDE SEQUENCE [LARGE SCALE GENOMIC DNA]</scope>
</reference>